<dbReference type="InterPro" id="IPR043128">
    <property type="entry name" value="Rev_trsase/Diguanyl_cyclase"/>
</dbReference>
<feature type="coiled-coil region" evidence="1">
    <location>
        <begin position="501"/>
        <end position="548"/>
    </location>
</feature>
<comment type="caution">
    <text evidence="4">The sequence shown here is derived from an EMBL/GenBank/DDBJ whole genome shotgun (WGS) entry which is preliminary data.</text>
</comment>
<sequence>MPASSAAEPGGAGLENGADVAGEGPPEEDLPEIEGELPWLDLRDEECAEGTSPCDAMETNECWWRGLVPTSFLPVWDVAGMPCRRLGQQEGDGAAFQVCPVPVADQSPELWTAPGESRVRRSLRWPALREDILRRATRERLKAAGTAEHEWEQYVRDCRAVAVAVPLLTERAHILAAAFEDWHDVEFLVRGAACGVGWPFEQVELAEPFRVPNYVGAEHQEAMEKEIEKELAEARIFPAGDRLPLGVSALGMVEKLRNGKIKYRPVWDYSRPAEVGVNDRIKLEKDKFSSVKDAYGLLRPGLWMIKVDLDSVYRSVGVASQFWPTQCFEFGGVRFFDARAPFGNRALPGIFMRYTRAIVGWMQARGVPTVGYLDDFFCVAKSKAEAEEIIMMLVEFVSLLGFKATRGAVRRKALESLLGLLAFCGQVVWGLSLYTRRGFALLAACGARARVTVSPAVLADLRVLTRVIRMYNGRRIVLFREDVKADFFATDASGTKGMGGLAALTEALAQQQRQHAETMAAMQAQLAAQEARANAAAAKAAADAAQLLANRQAANAFQTELSLLAASPMVTEAWSLQELDVLTEVLVFHGA</sequence>
<feature type="region of interest" description="Disordered" evidence="2">
    <location>
        <begin position="1"/>
        <end position="34"/>
    </location>
</feature>
<dbReference type="InterPro" id="IPR000477">
    <property type="entry name" value="RT_dom"/>
</dbReference>
<evidence type="ECO:0000259" key="3">
    <source>
        <dbReference type="Pfam" id="PF00078"/>
    </source>
</evidence>
<dbReference type="InterPro" id="IPR052055">
    <property type="entry name" value="Hepadnavirus_pol/RT"/>
</dbReference>
<proteinExistence type="predicted"/>
<dbReference type="Gene3D" id="3.30.70.270">
    <property type="match status" value="1"/>
</dbReference>
<dbReference type="PANTHER" id="PTHR33050:SF7">
    <property type="entry name" value="RIBONUCLEASE H"/>
    <property type="match status" value="1"/>
</dbReference>
<keyword evidence="1" id="KW-0175">Coiled coil</keyword>
<gene>
    <name evidence="4" type="ORF">CYMTET_37093</name>
</gene>
<dbReference type="Pfam" id="PF00078">
    <property type="entry name" value="RVT_1"/>
    <property type="match status" value="1"/>
</dbReference>
<dbReference type="SUPFAM" id="SSF56672">
    <property type="entry name" value="DNA/RNA polymerases"/>
    <property type="match status" value="1"/>
</dbReference>
<feature type="domain" description="Reverse transcriptase" evidence="3">
    <location>
        <begin position="299"/>
        <end position="403"/>
    </location>
</feature>
<evidence type="ECO:0000313" key="5">
    <source>
        <dbReference type="Proteomes" id="UP001190700"/>
    </source>
</evidence>
<dbReference type="Gene3D" id="3.10.10.10">
    <property type="entry name" value="HIV Type 1 Reverse Transcriptase, subunit A, domain 1"/>
    <property type="match status" value="1"/>
</dbReference>
<protein>
    <recommendedName>
        <fullName evidence="3">Reverse transcriptase domain-containing protein</fullName>
    </recommendedName>
</protein>
<keyword evidence="5" id="KW-1185">Reference proteome</keyword>
<dbReference type="EMBL" id="LGRX02024694">
    <property type="protein sequence ID" value="KAK3253663.1"/>
    <property type="molecule type" value="Genomic_DNA"/>
</dbReference>
<feature type="compositionally biased region" description="Acidic residues" evidence="2">
    <location>
        <begin position="25"/>
        <end position="34"/>
    </location>
</feature>
<feature type="non-terminal residue" evidence="4">
    <location>
        <position position="591"/>
    </location>
</feature>
<evidence type="ECO:0000256" key="1">
    <source>
        <dbReference type="SAM" id="Coils"/>
    </source>
</evidence>
<reference evidence="4 5" key="1">
    <citation type="journal article" date="2015" name="Genome Biol. Evol.">
        <title>Comparative Genomics of a Bacterivorous Green Alga Reveals Evolutionary Causalities and Consequences of Phago-Mixotrophic Mode of Nutrition.</title>
        <authorList>
            <person name="Burns J.A."/>
            <person name="Paasch A."/>
            <person name="Narechania A."/>
            <person name="Kim E."/>
        </authorList>
    </citation>
    <scope>NUCLEOTIDE SEQUENCE [LARGE SCALE GENOMIC DNA]</scope>
    <source>
        <strain evidence="4 5">PLY_AMNH</strain>
    </source>
</reference>
<evidence type="ECO:0000313" key="4">
    <source>
        <dbReference type="EMBL" id="KAK3253663.1"/>
    </source>
</evidence>
<organism evidence="4 5">
    <name type="scientific">Cymbomonas tetramitiformis</name>
    <dbReference type="NCBI Taxonomy" id="36881"/>
    <lineage>
        <taxon>Eukaryota</taxon>
        <taxon>Viridiplantae</taxon>
        <taxon>Chlorophyta</taxon>
        <taxon>Pyramimonadophyceae</taxon>
        <taxon>Pyramimonadales</taxon>
        <taxon>Pyramimonadaceae</taxon>
        <taxon>Cymbomonas</taxon>
    </lineage>
</organism>
<accession>A0AAE0CEN6</accession>
<evidence type="ECO:0000256" key="2">
    <source>
        <dbReference type="SAM" id="MobiDB-lite"/>
    </source>
</evidence>
<name>A0AAE0CEN6_9CHLO</name>
<dbReference type="Proteomes" id="UP001190700">
    <property type="component" value="Unassembled WGS sequence"/>
</dbReference>
<dbReference type="InterPro" id="IPR043502">
    <property type="entry name" value="DNA/RNA_pol_sf"/>
</dbReference>
<dbReference type="AlphaFoldDB" id="A0AAE0CEN6"/>
<dbReference type="PANTHER" id="PTHR33050">
    <property type="entry name" value="REVERSE TRANSCRIPTASE DOMAIN-CONTAINING PROTEIN"/>
    <property type="match status" value="1"/>
</dbReference>